<evidence type="ECO:0000259" key="2">
    <source>
        <dbReference type="Pfam" id="PF13581"/>
    </source>
</evidence>
<dbReference type="InterPro" id="IPR036890">
    <property type="entry name" value="HATPase_C_sf"/>
</dbReference>
<keyword evidence="4" id="KW-0808">Transferase</keyword>
<sequence>MTPPRTAEHGDATAPAFRHELYAYQGDSGFLRGAVSFIDDARAADETVLVAVGEDKQVMLRDALGGSGADRRVSFVDTGALGRNPGRLIPAWHDWIAKSVSDGLPVRGISESPWGTATPAERGELRYHEWLLNLTFAASPAWWLLCPYDVTTVEAAALESARLCHPFQLAEGAHGRNPAFSDEPFRFEELTPACGPATTLAYGAGALSTVRGTVTECATRCGLRGARLQELLVAVTEVAANSIRHGGGSGTLRTWGDSDVFVCEFHDAGHITDPLAGRSRPVPGQDGGRGLWLVHQLCDLVQIRSAPESGTTVRLTMALR</sequence>
<dbReference type="RefSeq" id="WP_073498185.1">
    <property type="nucleotide sequence ID" value="NZ_FRBI01000008.1"/>
</dbReference>
<protein>
    <submittedName>
        <fullName evidence="4">Anti-sigma regulatory factor (Ser/Thr protein kinase)</fullName>
    </submittedName>
</protein>
<organism evidence="4 5">
    <name type="scientific">Actinacidiphila paucisporea</name>
    <dbReference type="NCBI Taxonomy" id="310782"/>
    <lineage>
        <taxon>Bacteria</taxon>
        <taxon>Bacillati</taxon>
        <taxon>Actinomycetota</taxon>
        <taxon>Actinomycetes</taxon>
        <taxon>Kitasatosporales</taxon>
        <taxon>Streptomycetaceae</taxon>
        <taxon>Actinacidiphila</taxon>
    </lineage>
</organism>
<evidence type="ECO:0000313" key="4">
    <source>
        <dbReference type="EMBL" id="SHM07373.1"/>
    </source>
</evidence>
<dbReference type="Pfam" id="PF14417">
    <property type="entry name" value="MEDS"/>
    <property type="match status" value="1"/>
</dbReference>
<name>A0A1M7FTK7_9ACTN</name>
<dbReference type="Pfam" id="PF13581">
    <property type="entry name" value="HATPase_c_2"/>
    <property type="match status" value="1"/>
</dbReference>
<dbReference type="NCBIfam" id="NF041045">
    <property type="entry name" value="RsbA_anti_sig"/>
    <property type="match status" value="1"/>
</dbReference>
<dbReference type="InterPro" id="IPR047718">
    <property type="entry name" value="RsbA-like_anti_sig"/>
</dbReference>
<keyword evidence="1" id="KW-0723">Serine/threonine-protein kinase</keyword>
<dbReference type="Proteomes" id="UP000184111">
    <property type="component" value="Unassembled WGS sequence"/>
</dbReference>
<dbReference type="PANTHER" id="PTHR35526">
    <property type="entry name" value="ANTI-SIGMA-F FACTOR RSBW-RELATED"/>
    <property type="match status" value="1"/>
</dbReference>
<dbReference type="EMBL" id="FRBI01000008">
    <property type="protein sequence ID" value="SHM07373.1"/>
    <property type="molecule type" value="Genomic_DNA"/>
</dbReference>
<feature type="domain" description="Histidine kinase/HSP90-like ATPase" evidence="2">
    <location>
        <begin position="206"/>
        <end position="316"/>
    </location>
</feature>
<reference evidence="4 5" key="1">
    <citation type="submission" date="2016-11" db="EMBL/GenBank/DDBJ databases">
        <authorList>
            <person name="Jaros S."/>
            <person name="Januszkiewicz K."/>
            <person name="Wedrychowicz H."/>
        </authorList>
    </citation>
    <scope>NUCLEOTIDE SEQUENCE [LARGE SCALE GENOMIC DNA]</scope>
    <source>
        <strain evidence="4 5">CGMCC 4.2025</strain>
    </source>
</reference>
<dbReference type="GO" id="GO:0004674">
    <property type="term" value="F:protein serine/threonine kinase activity"/>
    <property type="evidence" value="ECO:0007669"/>
    <property type="project" value="UniProtKB-KW"/>
</dbReference>
<gene>
    <name evidence="4" type="ORF">SAMN05216499_10853</name>
</gene>
<proteinExistence type="predicted"/>
<dbReference type="STRING" id="310782.SAMN05216499_10853"/>
<dbReference type="InterPro" id="IPR003594">
    <property type="entry name" value="HATPase_dom"/>
</dbReference>
<dbReference type="InterPro" id="IPR050267">
    <property type="entry name" value="Anti-sigma-factor_SerPK"/>
</dbReference>
<evidence type="ECO:0000313" key="5">
    <source>
        <dbReference type="Proteomes" id="UP000184111"/>
    </source>
</evidence>
<feature type="domain" description="MEDS" evidence="3">
    <location>
        <begin position="18"/>
        <end position="166"/>
    </location>
</feature>
<keyword evidence="5" id="KW-1185">Reference proteome</keyword>
<accession>A0A1M7FTK7</accession>
<dbReference type="PANTHER" id="PTHR35526:SF3">
    <property type="entry name" value="ANTI-SIGMA-F FACTOR RSBW"/>
    <property type="match status" value="1"/>
</dbReference>
<dbReference type="SUPFAM" id="SSF55874">
    <property type="entry name" value="ATPase domain of HSP90 chaperone/DNA topoisomerase II/histidine kinase"/>
    <property type="match status" value="1"/>
</dbReference>
<dbReference type="CDD" id="cd16936">
    <property type="entry name" value="HATPase_RsbW-like"/>
    <property type="match status" value="1"/>
</dbReference>
<evidence type="ECO:0000256" key="1">
    <source>
        <dbReference type="ARBA" id="ARBA00022527"/>
    </source>
</evidence>
<dbReference type="AlphaFoldDB" id="A0A1M7FTK7"/>
<dbReference type="Gene3D" id="3.30.565.10">
    <property type="entry name" value="Histidine kinase-like ATPase, C-terminal domain"/>
    <property type="match status" value="1"/>
</dbReference>
<keyword evidence="4" id="KW-0418">Kinase</keyword>
<dbReference type="InterPro" id="IPR025847">
    <property type="entry name" value="MEDS_domain"/>
</dbReference>
<evidence type="ECO:0000259" key="3">
    <source>
        <dbReference type="Pfam" id="PF14417"/>
    </source>
</evidence>